<comment type="caution">
    <text evidence="1">The sequence shown here is derived from an EMBL/GenBank/DDBJ whole genome shotgun (WGS) entry which is preliminary data.</text>
</comment>
<protein>
    <submittedName>
        <fullName evidence="1">Uncharacterized protein</fullName>
    </submittedName>
</protein>
<sequence>MSTNLLISFVIAISPSINEIVKTVCLSKRLQLLERYGIIKPTRR</sequence>
<dbReference type="EMBL" id="FKEV01000033">
    <property type="protein sequence ID" value="SAF37029.1"/>
    <property type="molecule type" value="Genomic_DNA"/>
</dbReference>
<evidence type="ECO:0000313" key="2">
    <source>
        <dbReference type="Proteomes" id="UP000077295"/>
    </source>
</evidence>
<name>A0ABD7L3M5_9ENTR</name>
<reference evidence="1 2" key="1">
    <citation type="submission" date="2016-03" db="EMBL/GenBank/DDBJ databases">
        <authorList>
            <consortium name="Pathogen Informatics"/>
        </authorList>
    </citation>
    <scope>NUCLEOTIDE SEQUENCE [LARGE SCALE GENOMIC DNA]</scope>
    <source>
        <strain evidence="2">e552</strain>
    </source>
</reference>
<evidence type="ECO:0000313" key="1">
    <source>
        <dbReference type="EMBL" id="SAF37029.1"/>
    </source>
</evidence>
<proteinExistence type="predicted"/>
<organism evidence="1 2">
    <name type="scientific">Enterobacter hormaechei</name>
    <dbReference type="NCBI Taxonomy" id="158836"/>
    <lineage>
        <taxon>Bacteria</taxon>
        <taxon>Pseudomonadati</taxon>
        <taxon>Pseudomonadota</taxon>
        <taxon>Gammaproteobacteria</taxon>
        <taxon>Enterobacterales</taxon>
        <taxon>Enterobacteriaceae</taxon>
        <taxon>Enterobacter</taxon>
        <taxon>Enterobacter cloacae complex</taxon>
    </lineage>
</organism>
<accession>A0ABD7L3M5</accession>
<dbReference type="Proteomes" id="UP000077295">
    <property type="component" value="Unassembled WGS sequence"/>
</dbReference>
<gene>
    <name evidence="1" type="ORF">SAMEA2273187_04898</name>
</gene>
<dbReference type="AlphaFoldDB" id="A0ABD7L3M5"/>